<dbReference type="AlphaFoldDB" id="A0A6G8ALS0"/>
<dbReference type="InterPro" id="IPR026046">
    <property type="entry name" value="UBIAD1"/>
</dbReference>
<keyword evidence="5 8" id="KW-0812">Transmembrane</keyword>
<evidence type="ECO:0000256" key="4">
    <source>
        <dbReference type="ARBA" id="ARBA00022679"/>
    </source>
</evidence>
<feature type="transmembrane region" description="Helical" evidence="8">
    <location>
        <begin position="145"/>
        <end position="164"/>
    </location>
</feature>
<dbReference type="InterPro" id="IPR000537">
    <property type="entry name" value="UbiA_prenyltransferase"/>
</dbReference>
<feature type="transmembrane region" description="Helical" evidence="8">
    <location>
        <begin position="37"/>
        <end position="55"/>
    </location>
</feature>
<dbReference type="NCBIfam" id="NF004752">
    <property type="entry name" value="PRK06080.1-4"/>
    <property type="match status" value="1"/>
</dbReference>
<keyword evidence="7 8" id="KW-0472">Membrane</keyword>
<organism evidence="9 10">
    <name type="scientific">Vagococcus coleopterorum</name>
    <dbReference type="NCBI Taxonomy" id="2714946"/>
    <lineage>
        <taxon>Bacteria</taxon>
        <taxon>Bacillati</taxon>
        <taxon>Bacillota</taxon>
        <taxon>Bacilli</taxon>
        <taxon>Lactobacillales</taxon>
        <taxon>Enterococcaceae</taxon>
        <taxon>Vagococcus</taxon>
    </lineage>
</organism>
<feature type="transmembrane region" description="Helical" evidence="8">
    <location>
        <begin position="114"/>
        <end position="133"/>
    </location>
</feature>
<reference evidence="9 10" key="1">
    <citation type="submission" date="2020-03" db="EMBL/GenBank/DDBJ databases">
        <title>Vagococcus sp. nov., isolated from beetles.</title>
        <authorList>
            <person name="Hyun D.-W."/>
            <person name="Bae J.-W."/>
        </authorList>
    </citation>
    <scope>NUCLEOTIDE SEQUENCE [LARGE SCALE GENOMIC DNA]</scope>
    <source>
        <strain evidence="9 10">HDW17A</strain>
    </source>
</reference>
<dbReference type="RefSeq" id="WP_166007096.1">
    <property type="nucleotide sequence ID" value="NZ_CP049886.1"/>
</dbReference>
<keyword evidence="10" id="KW-1185">Reference proteome</keyword>
<keyword evidence="3" id="KW-0474">Menaquinone biosynthesis</keyword>
<dbReference type="Pfam" id="PF01040">
    <property type="entry name" value="UbiA"/>
    <property type="match status" value="1"/>
</dbReference>
<evidence type="ECO:0000256" key="3">
    <source>
        <dbReference type="ARBA" id="ARBA00022428"/>
    </source>
</evidence>
<accession>A0A6G8ALS0</accession>
<dbReference type="EMBL" id="CP049886">
    <property type="protein sequence ID" value="QIL46021.1"/>
    <property type="molecule type" value="Genomic_DNA"/>
</dbReference>
<evidence type="ECO:0000256" key="2">
    <source>
        <dbReference type="ARBA" id="ARBA00004863"/>
    </source>
</evidence>
<protein>
    <submittedName>
        <fullName evidence="9">Prenyltransferase</fullName>
    </submittedName>
</protein>
<dbReference type="CDD" id="cd13962">
    <property type="entry name" value="PT_UbiA_UBIAD1"/>
    <property type="match status" value="1"/>
</dbReference>
<dbReference type="UniPathway" id="UPA00079"/>
<evidence type="ECO:0000256" key="7">
    <source>
        <dbReference type="ARBA" id="ARBA00023136"/>
    </source>
</evidence>
<comment type="subcellular location">
    <subcellularLocation>
        <location evidence="1">Membrane</location>
        <topology evidence="1">Multi-pass membrane protein</topology>
    </subcellularLocation>
</comment>
<feature type="transmembrane region" description="Helical" evidence="8">
    <location>
        <begin position="89"/>
        <end position="108"/>
    </location>
</feature>
<dbReference type="Gene3D" id="1.10.357.140">
    <property type="entry name" value="UbiA prenyltransferase"/>
    <property type="match status" value="1"/>
</dbReference>
<dbReference type="GO" id="GO:0009234">
    <property type="term" value="P:menaquinone biosynthetic process"/>
    <property type="evidence" value="ECO:0007669"/>
    <property type="project" value="UniProtKB-UniPathway"/>
</dbReference>
<dbReference type="Proteomes" id="UP000500890">
    <property type="component" value="Chromosome"/>
</dbReference>
<dbReference type="GO" id="GO:0016020">
    <property type="term" value="C:membrane"/>
    <property type="evidence" value="ECO:0007669"/>
    <property type="project" value="UniProtKB-SubCell"/>
</dbReference>
<feature type="transmembrane region" description="Helical" evidence="8">
    <location>
        <begin position="227"/>
        <end position="260"/>
    </location>
</feature>
<evidence type="ECO:0000256" key="1">
    <source>
        <dbReference type="ARBA" id="ARBA00004141"/>
    </source>
</evidence>
<proteinExistence type="predicted"/>
<keyword evidence="4 9" id="KW-0808">Transferase</keyword>
<dbReference type="PANTHER" id="PTHR13929:SF0">
    <property type="entry name" value="UBIA PRENYLTRANSFERASE DOMAIN-CONTAINING PROTEIN 1"/>
    <property type="match status" value="1"/>
</dbReference>
<dbReference type="GO" id="GO:0042371">
    <property type="term" value="P:vitamin K biosynthetic process"/>
    <property type="evidence" value="ECO:0007669"/>
    <property type="project" value="TreeGrafter"/>
</dbReference>
<evidence type="ECO:0000256" key="5">
    <source>
        <dbReference type="ARBA" id="ARBA00022692"/>
    </source>
</evidence>
<comment type="pathway">
    <text evidence="2">Quinol/quinone metabolism; menaquinone biosynthesis.</text>
</comment>
<evidence type="ECO:0000313" key="10">
    <source>
        <dbReference type="Proteomes" id="UP000500890"/>
    </source>
</evidence>
<sequence>MTFKIFFELIELKAKAASVFPFILGMAYSWFHFKQVNVGYMIIFFIAMFLFNMAVDILDNYMDYHNATEDHDYKDKTNIIGRENLSLPVIRLMIIGLIGISSAIGIWLAAQTSWVILSLGIISYAIGILYSAGPIPLSSLPVGEIASGVAMGYLIPLICVYLNIYDVQEFNLNFMIKVLLMSIPAMFYIANLMLANNTCDLEEDILNNRYTLVYYLGKDKSLKLFSFLAYSPFMIILLLIMTEIAPITIIFTLAILPFIVKNTSRFLMSQDKEKTFPLAIKNLIIMMVVYSVLFVIGSVL</sequence>
<gene>
    <name evidence="9" type="ORF">G7081_02415</name>
</gene>
<feature type="transmembrane region" description="Helical" evidence="8">
    <location>
        <begin position="280"/>
        <end position="299"/>
    </location>
</feature>
<evidence type="ECO:0000256" key="8">
    <source>
        <dbReference type="SAM" id="Phobius"/>
    </source>
</evidence>
<dbReference type="GO" id="GO:0004659">
    <property type="term" value="F:prenyltransferase activity"/>
    <property type="evidence" value="ECO:0007669"/>
    <property type="project" value="InterPro"/>
</dbReference>
<feature type="transmembrane region" description="Helical" evidence="8">
    <location>
        <begin position="170"/>
        <end position="190"/>
    </location>
</feature>
<evidence type="ECO:0000256" key="6">
    <source>
        <dbReference type="ARBA" id="ARBA00022989"/>
    </source>
</evidence>
<dbReference type="PANTHER" id="PTHR13929">
    <property type="entry name" value="1,4-DIHYDROXY-2-NAPHTHOATE OCTAPRENYLTRANSFERASE"/>
    <property type="match status" value="1"/>
</dbReference>
<dbReference type="PIRSF" id="PIRSF005355">
    <property type="entry name" value="UBIAD1"/>
    <property type="match status" value="1"/>
</dbReference>
<dbReference type="InterPro" id="IPR044878">
    <property type="entry name" value="UbiA_sf"/>
</dbReference>
<dbReference type="KEGG" id="vah:G7081_02415"/>
<evidence type="ECO:0000313" key="9">
    <source>
        <dbReference type="EMBL" id="QIL46021.1"/>
    </source>
</evidence>
<keyword evidence="6 8" id="KW-1133">Transmembrane helix</keyword>
<name>A0A6G8ALS0_9ENTE</name>